<dbReference type="PROSITE" id="PS52045">
    <property type="entry name" value="NEPROSIN_PEP_CD"/>
    <property type="match status" value="1"/>
</dbReference>
<reference evidence="3 4" key="1">
    <citation type="submission" date="2020-06" db="EMBL/GenBank/DDBJ databases">
        <title>Transcriptomic and genomic resources for Thalictrum thalictroides and T. hernandezii: Facilitating candidate gene discovery in an emerging model plant lineage.</title>
        <authorList>
            <person name="Arias T."/>
            <person name="Riano-Pachon D.M."/>
            <person name="Di Stilio V.S."/>
        </authorList>
    </citation>
    <scope>NUCLEOTIDE SEQUENCE [LARGE SCALE GENOMIC DNA]</scope>
    <source>
        <strain evidence="4">cv. WT478/WT964</strain>
        <tissue evidence="3">Leaves</tissue>
    </source>
</reference>
<dbReference type="InterPro" id="IPR053168">
    <property type="entry name" value="Glutamic_endopeptidase"/>
</dbReference>
<dbReference type="InterPro" id="IPR025521">
    <property type="entry name" value="Neprosin_propep"/>
</dbReference>
<organism evidence="3 4">
    <name type="scientific">Thalictrum thalictroides</name>
    <name type="common">Rue-anemone</name>
    <name type="synonym">Anemone thalictroides</name>
    <dbReference type="NCBI Taxonomy" id="46969"/>
    <lineage>
        <taxon>Eukaryota</taxon>
        <taxon>Viridiplantae</taxon>
        <taxon>Streptophyta</taxon>
        <taxon>Embryophyta</taxon>
        <taxon>Tracheophyta</taxon>
        <taxon>Spermatophyta</taxon>
        <taxon>Magnoliopsida</taxon>
        <taxon>Ranunculales</taxon>
        <taxon>Ranunculaceae</taxon>
        <taxon>Thalictroideae</taxon>
        <taxon>Thalictrum</taxon>
    </lineage>
</organism>
<evidence type="ECO:0000259" key="2">
    <source>
        <dbReference type="PROSITE" id="PS52045"/>
    </source>
</evidence>
<dbReference type="OrthoDB" id="1034053at2759"/>
<protein>
    <submittedName>
        <fullName evidence="3">Nep-interacting protein</fullName>
    </submittedName>
</protein>
<sequence length="392" mass="44774">MAWMSFITLLLAVLFLTLNHNGVVGGRSTLSSEEQLEHNKIVVTEFGHTYDCVDIQQQPALSHPQFKNYKVQMEPSFSLKQSIGKTSPLHENSEATISRVDCPRGTVPIRRTDKEHLDRMKSFAELYDSSIHPQTKDQPGRQFAILKSYGRKHRYHGIQSYINVQQPFVNYDQLSASQLWIEVTVDDEFNSLQAGWIVYPELYRDNLTHFFSYYKIIKAGIHRYCFNAICSPGFVQVSATFPVDAVISPISVYAGEQREIFVYIQQDRTKNNWWLKCGNEFIGYWPESLVPQLARDGASYVAWGGFTKGPPGGPSPPMGNGKPFNWWMQQYQFQSYFYGLKIVNPSNYLEDIKDRTKYISNQDCYGLRYIGPEKKGQVNVIYLGGTGGNCGV</sequence>
<dbReference type="Pfam" id="PF14365">
    <property type="entry name" value="Neprosin_AP"/>
    <property type="match status" value="1"/>
</dbReference>
<keyword evidence="4" id="KW-1185">Reference proteome</keyword>
<dbReference type="Pfam" id="PF03080">
    <property type="entry name" value="Neprosin"/>
    <property type="match status" value="1"/>
</dbReference>
<evidence type="ECO:0000313" key="3">
    <source>
        <dbReference type="EMBL" id="KAF5181285.1"/>
    </source>
</evidence>
<evidence type="ECO:0000256" key="1">
    <source>
        <dbReference type="SAM" id="SignalP"/>
    </source>
</evidence>
<feature type="domain" description="Neprosin PEP catalytic" evidence="2">
    <location>
        <begin position="135"/>
        <end position="391"/>
    </location>
</feature>
<comment type="caution">
    <text evidence="3">The sequence shown here is derived from an EMBL/GenBank/DDBJ whole genome shotgun (WGS) entry which is preliminary data.</text>
</comment>
<dbReference type="EMBL" id="JABWDY010036331">
    <property type="protein sequence ID" value="KAF5181285.1"/>
    <property type="molecule type" value="Genomic_DNA"/>
</dbReference>
<dbReference type="Proteomes" id="UP000554482">
    <property type="component" value="Unassembled WGS sequence"/>
</dbReference>
<dbReference type="AlphaFoldDB" id="A0A7J6VAU0"/>
<dbReference type="InterPro" id="IPR004314">
    <property type="entry name" value="Neprosin"/>
</dbReference>
<feature type="signal peptide" evidence="1">
    <location>
        <begin position="1"/>
        <end position="25"/>
    </location>
</feature>
<feature type="chain" id="PRO_5029729128" evidence="1">
    <location>
        <begin position="26"/>
        <end position="392"/>
    </location>
</feature>
<keyword evidence="1" id="KW-0732">Signal</keyword>
<dbReference type="PANTHER" id="PTHR31589:SF233">
    <property type="entry name" value="PROTEIN, PUTATIVE (DUF239)-RELATED"/>
    <property type="match status" value="1"/>
</dbReference>
<evidence type="ECO:0000313" key="4">
    <source>
        <dbReference type="Proteomes" id="UP000554482"/>
    </source>
</evidence>
<gene>
    <name evidence="3" type="ORF">FRX31_029125</name>
</gene>
<dbReference type="Gene3D" id="3.90.1320.10">
    <property type="entry name" value="Outer-capsid protein sigma 3, large lobe"/>
    <property type="match status" value="1"/>
</dbReference>
<name>A0A7J6VAU0_THATH</name>
<dbReference type="PANTHER" id="PTHR31589">
    <property type="entry name" value="PROTEIN, PUTATIVE (DUF239)-RELATED-RELATED"/>
    <property type="match status" value="1"/>
</dbReference>
<accession>A0A7J6VAU0</accession>
<proteinExistence type="predicted"/>